<name>A0A0E9UUJ0_ANGAN</name>
<dbReference type="EMBL" id="GBXM01035275">
    <property type="protein sequence ID" value="JAH73302.1"/>
    <property type="molecule type" value="Transcribed_RNA"/>
</dbReference>
<dbReference type="AlphaFoldDB" id="A0A0E9UUJ0"/>
<protein>
    <submittedName>
        <fullName evidence="1">Uncharacterized protein</fullName>
    </submittedName>
</protein>
<dbReference type="EMBL" id="GBXM01039722">
    <property type="protein sequence ID" value="JAH68855.1"/>
    <property type="molecule type" value="Transcribed_RNA"/>
</dbReference>
<sequence>MLISVQCPLNTKEKCHKTPELIRKILQMQKSKCIK</sequence>
<accession>A0A0E9UUJ0</accession>
<reference evidence="1" key="2">
    <citation type="journal article" date="2015" name="Fish Shellfish Immunol.">
        <title>Early steps in the European eel (Anguilla anguilla)-Vibrio vulnificus interaction in the gills: Role of the RtxA13 toxin.</title>
        <authorList>
            <person name="Callol A."/>
            <person name="Pajuelo D."/>
            <person name="Ebbesson L."/>
            <person name="Teles M."/>
            <person name="MacKenzie S."/>
            <person name="Amaro C."/>
        </authorList>
    </citation>
    <scope>NUCLEOTIDE SEQUENCE</scope>
</reference>
<reference evidence="1" key="1">
    <citation type="submission" date="2014-11" db="EMBL/GenBank/DDBJ databases">
        <authorList>
            <person name="Amaro Gonzalez C."/>
        </authorList>
    </citation>
    <scope>NUCLEOTIDE SEQUENCE</scope>
</reference>
<evidence type="ECO:0000313" key="1">
    <source>
        <dbReference type="EMBL" id="JAH68855.1"/>
    </source>
</evidence>
<proteinExistence type="predicted"/>
<organism evidence="1">
    <name type="scientific">Anguilla anguilla</name>
    <name type="common">European freshwater eel</name>
    <name type="synonym">Muraena anguilla</name>
    <dbReference type="NCBI Taxonomy" id="7936"/>
    <lineage>
        <taxon>Eukaryota</taxon>
        <taxon>Metazoa</taxon>
        <taxon>Chordata</taxon>
        <taxon>Craniata</taxon>
        <taxon>Vertebrata</taxon>
        <taxon>Euteleostomi</taxon>
        <taxon>Actinopterygii</taxon>
        <taxon>Neopterygii</taxon>
        <taxon>Teleostei</taxon>
        <taxon>Anguilliformes</taxon>
        <taxon>Anguillidae</taxon>
        <taxon>Anguilla</taxon>
    </lineage>
</organism>
<dbReference type="EMBL" id="GBXM01067683">
    <property type="protein sequence ID" value="JAH40894.1"/>
    <property type="molecule type" value="Transcribed_RNA"/>
</dbReference>